<dbReference type="InterPro" id="IPR018109">
    <property type="entry name" value="Folylpolyglutamate_synth_CS"/>
</dbReference>
<evidence type="ECO:0000256" key="13">
    <source>
        <dbReference type="ARBA" id="ARBA00048425"/>
    </source>
</evidence>
<evidence type="ECO:0000256" key="12">
    <source>
        <dbReference type="ARBA" id="ARBA00048094"/>
    </source>
</evidence>
<evidence type="ECO:0000259" key="15">
    <source>
        <dbReference type="PROSITE" id="PS50975"/>
    </source>
</evidence>
<comment type="function">
    <text evidence="1">Catalyzes the ATP-dependent polymerization of arginine and aspartate to multi-L-arginyl-poly-L-aspartic acid (cyanophycin; a water-insoluble reserve polymer).</text>
</comment>
<dbReference type="Pfam" id="PF02875">
    <property type="entry name" value="Mur_ligase_C"/>
    <property type="match status" value="1"/>
</dbReference>
<dbReference type="NCBIfam" id="TIGR02068">
    <property type="entry name" value="cya_phycin_syn"/>
    <property type="match status" value="1"/>
</dbReference>
<evidence type="ECO:0000256" key="9">
    <source>
        <dbReference type="ARBA" id="ARBA00022741"/>
    </source>
</evidence>
<comment type="catalytic activity">
    <reaction evidence="13">
        <text>[L-4-(L-arginin-2-N-yl)aspartate](n) + L-aspartate + ATP = [L-4-(L-arginin-2-N-yl)aspartate](n)-L-aspartate + ADP + phosphate + H(+)</text>
        <dbReference type="Rhea" id="RHEA:13277"/>
        <dbReference type="Rhea" id="RHEA-COMP:13728"/>
        <dbReference type="Rhea" id="RHEA-COMP:13733"/>
        <dbReference type="ChEBI" id="CHEBI:15378"/>
        <dbReference type="ChEBI" id="CHEBI:29991"/>
        <dbReference type="ChEBI" id="CHEBI:30616"/>
        <dbReference type="ChEBI" id="CHEBI:43474"/>
        <dbReference type="ChEBI" id="CHEBI:137986"/>
        <dbReference type="ChEBI" id="CHEBI:137990"/>
        <dbReference type="ChEBI" id="CHEBI:456216"/>
        <dbReference type="EC" id="6.3.2.29"/>
    </reaction>
</comment>
<name>A0A5D4KBF8_9BACI</name>
<keyword evidence="10 14" id="KW-0067">ATP-binding</keyword>
<dbReference type="Gene3D" id="3.90.190.20">
    <property type="entry name" value="Mur ligase, C-terminal domain"/>
    <property type="match status" value="1"/>
</dbReference>
<dbReference type="PROSITE" id="PS01011">
    <property type="entry name" value="FOLYLPOLYGLU_SYNT_1"/>
    <property type="match status" value="1"/>
</dbReference>
<evidence type="ECO:0000256" key="5">
    <source>
        <dbReference type="ARBA" id="ARBA00012968"/>
    </source>
</evidence>
<dbReference type="GO" id="GO:0046872">
    <property type="term" value="F:metal ion binding"/>
    <property type="evidence" value="ECO:0007669"/>
    <property type="project" value="InterPro"/>
</dbReference>
<dbReference type="InterPro" id="IPR013221">
    <property type="entry name" value="Mur_ligase_cen"/>
</dbReference>
<keyword evidence="9 14" id="KW-0547">Nucleotide-binding</keyword>
<dbReference type="SUPFAM" id="SSF56059">
    <property type="entry name" value="Glutathione synthetase ATP-binding domain-like"/>
    <property type="match status" value="1"/>
</dbReference>
<evidence type="ECO:0000256" key="6">
    <source>
        <dbReference type="ARBA" id="ARBA00013005"/>
    </source>
</evidence>
<dbReference type="Pfam" id="PF13549">
    <property type="entry name" value="ATP-grasp_5"/>
    <property type="match status" value="1"/>
</dbReference>
<organism evidence="16 17">
    <name type="scientific">Rossellomorea vietnamensis</name>
    <dbReference type="NCBI Taxonomy" id="218284"/>
    <lineage>
        <taxon>Bacteria</taxon>
        <taxon>Bacillati</taxon>
        <taxon>Bacillota</taxon>
        <taxon>Bacilli</taxon>
        <taxon>Bacillales</taxon>
        <taxon>Bacillaceae</taxon>
        <taxon>Rossellomorea</taxon>
    </lineage>
</organism>
<comment type="catalytic activity">
    <reaction evidence="12">
        <text>[L-4-(L-arginin-2-N-yl)aspartate](n)-L-aspartate + L-arginine + ATP = [L-4-(L-arginin-2-N-yl)aspartate](n+1) + ADP + phosphate + H(+)</text>
        <dbReference type="Rhea" id="RHEA:23888"/>
        <dbReference type="Rhea" id="RHEA-COMP:13732"/>
        <dbReference type="Rhea" id="RHEA-COMP:13733"/>
        <dbReference type="ChEBI" id="CHEBI:15378"/>
        <dbReference type="ChEBI" id="CHEBI:30616"/>
        <dbReference type="ChEBI" id="CHEBI:32682"/>
        <dbReference type="ChEBI" id="CHEBI:43474"/>
        <dbReference type="ChEBI" id="CHEBI:137986"/>
        <dbReference type="ChEBI" id="CHEBI:137990"/>
        <dbReference type="ChEBI" id="CHEBI:456216"/>
        <dbReference type="EC" id="6.3.2.30"/>
    </reaction>
</comment>
<proteinExistence type="inferred from homology"/>
<dbReference type="SUPFAM" id="SSF53623">
    <property type="entry name" value="MurD-like peptide ligases, catalytic domain"/>
    <property type="match status" value="1"/>
</dbReference>
<dbReference type="Gene3D" id="3.40.1190.10">
    <property type="entry name" value="Mur-like, catalytic domain"/>
    <property type="match status" value="1"/>
</dbReference>
<dbReference type="Pfam" id="PF18921">
    <property type="entry name" value="Cyanophycin_syn"/>
    <property type="match status" value="1"/>
</dbReference>
<evidence type="ECO:0000313" key="17">
    <source>
        <dbReference type="Proteomes" id="UP000323317"/>
    </source>
</evidence>
<dbReference type="EMBL" id="VTEH01000011">
    <property type="protein sequence ID" value="TYR74661.1"/>
    <property type="molecule type" value="Genomic_DNA"/>
</dbReference>
<evidence type="ECO:0000256" key="10">
    <source>
        <dbReference type="ARBA" id="ARBA00022840"/>
    </source>
</evidence>
<evidence type="ECO:0000256" key="1">
    <source>
        <dbReference type="ARBA" id="ARBA00003184"/>
    </source>
</evidence>
<dbReference type="GO" id="GO:0005524">
    <property type="term" value="F:ATP binding"/>
    <property type="evidence" value="ECO:0007669"/>
    <property type="project" value="UniProtKB-UniRule"/>
</dbReference>
<accession>A0A5D4KBF8</accession>
<dbReference type="GO" id="GO:0004326">
    <property type="term" value="F:tetrahydrofolylpolyglutamate synthase activity"/>
    <property type="evidence" value="ECO:0007669"/>
    <property type="project" value="InterPro"/>
</dbReference>
<evidence type="ECO:0000313" key="16">
    <source>
        <dbReference type="EMBL" id="TYR74661.1"/>
    </source>
</evidence>
<keyword evidence="8 16" id="KW-0436">Ligase</keyword>
<dbReference type="InterPro" id="IPR004101">
    <property type="entry name" value="Mur_ligase_C"/>
</dbReference>
<dbReference type="NCBIfam" id="NF010623">
    <property type="entry name" value="PRK14016.1"/>
    <property type="match status" value="1"/>
</dbReference>
<dbReference type="GO" id="GO:0071161">
    <property type="term" value="F:cyanophycin synthetase activity (L-arginine-adding)"/>
    <property type="evidence" value="ECO:0007669"/>
    <property type="project" value="UniProtKB-EC"/>
</dbReference>
<evidence type="ECO:0000256" key="7">
    <source>
        <dbReference type="ARBA" id="ARBA00022036"/>
    </source>
</evidence>
<evidence type="ECO:0000256" key="4">
    <source>
        <dbReference type="ARBA" id="ARBA00011738"/>
    </source>
</evidence>
<dbReference type="InterPro" id="IPR036615">
    <property type="entry name" value="Mur_ligase_C_dom_sf"/>
</dbReference>
<dbReference type="PANTHER" id="PTHR23135">
    <property type="entry name" value="MUR LIGASE FAMILY MEMBER"/>
    <property type="match status" value="1"/>
</dbReference>
<dbReference type="InterPro" id="IPR044019">
    <property type="entry name" value="Cyanophycin_syn_N"/>
</dbReference>
<dbReference type="InterPro" id="IPR036565">
    <property type="entry name" value="Mur-like_cat_sf"/>
</dbReference>
<sequence>MKIKRVRYLQGPNYFSYKPTMWIELDLEEFEYQPSNEIPGFPETLERLIPSLKSHTCSRGYEGAFIERLHEGTWMGHILEHMALELQHLAGINVKHGKTLTSDDKGIYYVTFDYKEKTSGLYSFEAAMEIVQRILNDEAPFSVQPYIDKVSALYYENKLGPSTEAIYTAAQEEKIPVERIGSQSLLRLGTGSKQKYVQATITSQTSHLAVENACDKQAAKQILQAAGLPVPTGETADSREEVFTAADRIGYPLVLKPLHGRQGKGVITNIKNKEELFNALYCLEPLQETLIIERFYDGSDYRLLVVDNKLVAASLRTAPFLIGNGKDTIEKLIEAENENPLRGSGHEKPITKIPMNQTVKCFLESQDLSFHTVLEKGQIIQAVGSANLSTGGQAIDVTDEVHPSIREIAETAAEAIGLDVAGVDLICRDITKPFSSETAAILEINAAPGIRMHLHPSKGKRREAGKAIVQYLFKDRKEASIPIISVTGTNGKTTTTRLVKHLLEGSGSIVGMTNSDGVYIGDKQIDTGDCSGPISARKVLSNPKTDFAVLETARGGILREGLAFRYCDVGIVTNVSEDHLGLDGIETFQQLVKLKRLIPEVVAEDGFCVLNADDEETVKMASHTAGTVIYTSLNEKNPSIRNAIGNEGTVWYVNGEGMIILHDKGVHHPFLPVMDIPITIEGTARHNISNLLQALAASYSQGVSLEILKERALTFKPDAAHSRGRFNRTRIQGREIIVDYAHNQAGLKAIFEAVEHIPRQRTITVISSAGDRQDKAIIEMSRIASSNSDSLVIKEDKDLRGRETGEVPAIMLKEAQAYYGDSASSSIVLDESEAYQSAWEQSKEGDLLLFLYESFQAAEDFINGIQDSKLLSDAAE</sequence>
<evidence type="ECO:0000256" key="2">
    <source>
        <dbReference type="ARBA" id="ARBA00004752"/>
    </source>
</evidence>
<dbReference type="Gene3D" id="3.30.470.20">
    <property type="entry name" value="ATP-grasp fold, B domain"/>
    <property type="match status" value="2"/>
</dbReference>
<dbReference type="PROSITE" id="PS50975">
    <property type="entry name" value="ATP_GRASP"/>
    <property type="match status" value="1"/>
</dbReference>
<feature type="domain" description="ATP-grasp" evidence="15">
    <location>
        <begin position="220"/>
        <end position="473"/>
    </location>
</feature>
<dbReference type="GO" id="GO:0071160">
    <property type="term" value="F:cyanophycin synthetase activity (L-aspartate-adding)"/>
    <property type="evidence" value="ECO:0007669"/>
    <property type="project" value="UniProtKB-EC"/>
</dbReference>
<dbReference type="SUPFAM" id="SSF53244">
    <property type="entry name" value="MurD-like peptide ligases, peptide-binding domain"/>
    <property type="match status" value="1"/>
</dbReference>
<dbReference type="InterPro" id="IPR011761">
    <property type="entry name" value="ATP-grasp"/>
</dbReference>
<reference evidence="16 17" key="1">
    <citation type="submission" date="2019-08" db="EMBL/GenBank/DDBJ databases">
        <title>Bacillus genomes from the desert of Cuatro Cienegas, Coahuila.</title>
        <authorList>
            <person name="Olmedo-Alvarez G."/>
        </authorList>
    </citation>
    <scope>NUCLEOTIDE SEQUENCE [LARGE SCALE GENOMIC DNA]</scope>
    <source>
        <strain evidence="16 17">CH40_1T</strain>
    </source>
</reference>
<dbReference type="EC" id="6.3.2.30" evidence="5"/>
<evidence type="ECO:0000256" key="14">
    <source>
        <dbReference type="PROSITE-ProRule" id="PRU00409"/>
    </source>
</evidence>
<comment type="subunit">
    <text evidence="4">Homodimer.</text>
</comment>
<gene>
    <name evidence="16" type="primary">cphA</name>
    <name evidence="16" type="ORF">FZC79_14415</name>
</gene>
<comment type="pathway">
    <text evidence="2">Cell wall biogenesis; peptidoglycan biosynthesis.</text>
</comment>
<evidence type="ECO:0000256" key="8">
    <source>
        <dbReference type="ARBA" id="ARBA00022598"/>
    </source>
</evidence>
<comment type="caution">
    <text evidence="16">The sequence shown here is derived from an EMBL/GenBank/DDBJ whole genome shotgun (WGS) entry which is preliminary data.</text>
</comment>
<dbReference type="Proteomes" id="UP000323317">
    <property type="component" value="Unassembled WGS sequence"/>
</dbReference>
<dbReference type="AlphaFoldDB" id="A0A5D4KBF8"/>
<dbReference type="EC" id="6.3.2.29" evidence="6"/>
<dbReference type="InterPro" id="IPR011810">
    <property type="entry name" value="Cya_phycin_syn"/>
</dbReference>
<evidence type="ECO:0000256" key="11">
    <source>
        <dbReference type="ARBA" id="ARBA00031353"/>
    </source>
</evidence>
<dbReference type="PANTHER" id="PTHR23135:SF18">
    <property type="entry name" value="CYANOPHYCIN SYNTHETASE"/>
    <property type="match status" value="1"/>
</dbReference>
<comment type="similarity">
    <text evidence="3">In the C-terminal section; belongs to the MurCDEF family.</text>
</comment>
<protein>
    <recommendedName>
        <fullName evidence="7">Cyanophycin synthetase</fullName>
        <ecNumber evidence="6">6.3.2.29</ecNumber>
        <ecNumber evidence="5">6.3.2.30</ecNumber>
    </recommendedName>
    <alternativeName>
        <fullName evidence="11">Cyanophycin synthase</fullName>
    </alternativeName>
</protein>
<dbReference type="RefSeq" id="WP_148947486.1">
    <property type="nucleotide sequence ID" value="NZ_VTEH01000011.1"/>
</dbReference>
<dbReference type="Pfam" id="PF08245">
    <property type="entry name" value="Mur_ligase_M"/>
    <property type="match status" value="1"/>
</dbReference>
<evidence type="ECO:0000256" key="3">
    <source>
        <dbReference type="ARBA" id="ARBA00009060"/>
    </source>
</evidence>